<reference evidence="1 2" key="1">
    <citation type="submission" date="2017-03" db="EMBL/GenBank/DDBJ databases">
        <title>Genome Survey of Euroglyphus maynei.</title>
        <authorList>
            <person name="Arlian L.G."/>
            <person name="Morgan M.S."/>
            <person name="Rider S.D."/>
        </authorList>
    </citation>
    <scope>NUCLEOTIDE SEQUENCE [LARGE SCALE GENOMIC DNA]</scope>
    <source>
        <strain evidence="1">Arlian Lab</strain>
        <tissue evidence="1">Whole body</tissue>
    </source>
</reference>
<gene>
    <name evidence="1" type="ORF">BLA29_006252</name>
</gene>
<comment type="caution">
    <text evidence="1">The sequence shown here is derived from an EMBL/GenBank/DDBJ whole genome shotgun (WGS) entry which is preliminary data.</text>
</comment>
<evidence type="ECO:0000313" key="2">
    <source>
        <dbReference type="Proteomes" id="UP000194236"/>
    </source>
</evidence>
<name>A0A1Y3BRP6_EURMA</name>
<dbReference type="OrthoDB" id="6378842at2759"/>
<dbReference type="EMBL" id="MUJZ01008357">
    <property type="protein sequence ID" value="OTF82463.1"/>
    <property type="molecule type" value="Genomic_DNA"/>
</dbReference>
<keyword evidence="2" id="KW-1185">Reference proteome</keyword>
<dbReference type="AlphaFoldDB" id="A0A1Y3BRP6"/>
<feature type="non-terminal residue" evidence="1">
    <location>
        <position position="1"/>
    </location>
</feature>
<sequence length="97" mass="11367">LYRPIELGKINVEDPDDWDVGDKKFSWLNESSTTMEDLNVRNNFYIDSNSGQILAKKLINGLYKLKFQIFDNHYQHMNSYGYGIGIIDEKFKAIKKD</sequence>
<accession>A0A1Y3BRP6</accession>
<evidence type="ECO:0000313" key="1">
    <source>
        <dbReference type="EMBL" id="OTF82463.1"/>
    </source>
</evidence>
<protein>
    <submittedName>
        <fullName evidence="1">Uncharacterized protein</fullName>
    </submittedName>
</protein>
<proteinExistence type="predicted"/>
<dbReference type="Proteomes" id="UP000194236">
    <property type="component" value="Unassembled WGS sequence"/>
</dbReference>
<dbReference type="GO" id="GO:0005509">
    <property type="term" value="F:calcium ion binding"/>
    <property type="evidence" value="ECO:0007669"/>
    <property type="project" value="InterPro"/>
</dbReference>
<dbReference type="SUPFAM" id="SSF49313">
    <property type="entry name" value="Cadherin-like"/>
    <property type="match status" value="1"/>
</dbReference>
<dbReference type="GO" id="GO:0016020">
    <property type="term" value="C:membrane"/>
    <property type="evidence" value="ECO:0007669"/>
    <property type="project" value="InterPro"/>
</dbReference>
<dbReference type="InterPro" id="IPR015919">
    <property type="entry name" value="Cadherin-like_sf"/>
</dbReference>
<organism evidence="1 2">
    <name type="scientific">Euroglyphus maynei</name>
    <name type="common">Mayne's house dust mite</name>
    <dbReference type="NCBI Taxonomy" id="6958"/>
    <lineage>
        <taxon>Eukaryota</taxon>
        <taxon>Metazoa</taxon>
        <taxon>Ecdysozoa</taxon>
        <taxon>Arthropoda</taxon>
        <taxon>Chelicerata</taxon>
        <taxon>Arachnida</taxon>
        <taxon>Acari</taxon>
        <taxon>Acariformes</taxon>
        <taxon>Sarcoptiformes</taxon>
        <taxon>Astigmata</taxon>
        <taxon>Psoroptidia</taxon>
        <taxon>Analgoidea</taxon>
        <taxon>Pyroglyphidae</taxon>
        <taxon>Pyroglyphinae</taxon>
        <taxon>Euroglyphus</taxon>
    </lineage>
</organism>